<proteinExistence type="predicted"/>
<evidence type="ECO:0000256" key="1">
    <source>
        <dbReference type="SAM" id="Phobius"/>
    </source>
</evidence>
<dbReference type="AlphaFoldDB" id="A0A183H5K9"/>
<keyword evidence="1" id="KW-0472">Membrane</keyword>
<keyword evidence="3" id="KW-1185">Reference proteome</keyword>
<accession>A0A183H5K9</accession>
<evidence type="ECO:0000313" key="4">
    <source>
        <dbReference type="WBParaSite" id="OFLC_0000276801-mRNA-1"/>
    </source>
</evidence>
<dbReference type="EMBL" id="UZAJ01001674">
    <property type="protein sequence ID" value="VDO34154.1"/>
    <property type="molecule type" value="Genomic_DNA"/>
</dbReference>
<keyword evidence="1" id="KW-1133">Transmembrane helix</keyword>
<gene>
    <name evidence="2" type="ORF">OFLC_LOCUS2770</name>
</gene>
<name>A0A183H5K9_9BILA</name>
<protein>
    <submittedName>
        <fullName evidence="2 4">Uncharacterized protein</fullName>
    </submittedName>
</protein>
<reference evidence="2 3" key="2">
    <citation type="submission" date="2018-11" db="EMBL/GenBank/DDBJ databases">
        <authorList>
            <consortium name="Pathogen Informatics"/>
        </authorList>
    </citation>
    <scope>NUCLEOTIDE SEQUENCE [LARGE SCALE GENOMIC DNA]</scope>
</reference>
<organism evidence="4">
    <name type="scientific">Onchocerca flexuosa</name>
    <dbReference type="NCBI Taxonomy" id="387005"/>
    <lineage>
        <taxon>Eukaryota</taxon>
        <taxon>Metazoa</taxon>
        <taxon>Ecdysozoa</taxon>
        <taxon>Nematoda</taxon>
        <taxon>Chromadorea</taxon>
        <taxon>Rhabditida</taxon>
        <taxon>Spirurina</taxon>
        <taxon>Spiruromorpha</taxon>
        <taxon>Filarioidea</taxon>
        <taxon>Onchocercidae</taxon>
        <taxon>Onchocerca</taxon>
    </lineage>
</organism>
<dbReference type="Proteomes" id="UP000267606">
    <property type="component" value="Unassembled WGS sequence"/>
</dbReference>
<evidence type="ECO:0000313" key="2">
    <source>
        <dbReference type="EMBL" id="VDO34154.1"/>
    </source>
</evidence>
<sequence>MGYCLFAALACITVLWYYLLFSSLILTGRSYLYSGNVNILLKAHADSLYNEQYNCQTVINSSANNVKATV</sequence>
<reference evidence="4" key="1">
    <citation type="submission" date="2016-06" db="UniProtKB">
        <authorList>
            <consortium name="WormBaseParasite"/>
        </authorList>
    </citation>
    <scope>IDENTIFICATION</scope>
</reference>
<feature type="transmembrane region" description="Helical" evidence="1">
    <location>
        <begin position="6"/>
        <end position="26"/>
    </location>
</feature>
<dbReference type="WBParaSite" id="OFLC_0000276801-mRNA-1">
    <property type="protein sequence ID" value="OFLC_0000276801-mRNA-1"/>
    <property type="gene ID" value="OFLC_0000276801"/>
</dbReference>
<keyword evidence="1" id="KW-0812">Transmembrane</keyword>
<evidence type="ECO:0000313" key="3">
    <source>
        <dbReference type="Proteomes" id="UP000267606"/>
    </source>
</evidence>